<protein>
    <submittedName>
        <fullName evidence="1">Uncharacterized protein</fullName>
    </submittedName>
</protein>
<reference evidence="1" key="1">
    <citation type="submission" date="2022-04" db="EMBL/GenBank/DDBJ databases">
        <title>Jade perch genome.</title>
        <authorList>
            <person name="Chao B."/>
        </authorList>
    </citation>
    <scope>NUCLEOTIDE SEQUENCE</scope>
    <source>
        <strain evidence="1">CB-2022</strain>
    </source>
</reference>
<organism evidence="1 2">
    <name type="scientific">Scortum barcoo</name>
    <name type="common">barcoo grunter</name>
    <dbReference type="NCBI Taxonomy" id="214431"/>
    <lineage>
        <taxon>Eukaryota</taxon>
        <taxon>Metazoa</taxon>
        <taxon>Chordata</taxon>
        <taxon>Craniata</taxon>
        <taxon>Vertebrata</taxon>
        <taxon>Euteleostomi</taxon>
        <taxon>Actinopterygii</taxon>
        <taxon>Neopterygii</taxon>
        <taxon>Teleostei</taxon>
        <taxon>Neoteleostei</taxon>
        <taxon>Acanthomorphata</taxon>
        <taxon>Eupercaria</taxon>
        <taxon>Centrarchiformes</taxon>
        <taxon>Terapontoidei</taxon>
        <taxon>Terapontidae</taxon>
        <taxon>Scortum</taxon>
    </lineage>
</organism>
<evidence type="ECO:0000313" key="2">
    <source>
        <dbReference type="Proteomes" id="UP000831701"/>
    </source>
</evidence>
<keyword evidence="2" id="KW-1185">Reference proteome</keyword>
<evidence type="ECO:0000313" key="1">
    <source>
        <dbReference type="EMBL" id="KAI3363546.1"/>
    </source>
</evidence>
<dbReference type="Proteomes" id="UP000831701">
    <property type="component" value="Chromosome 14"/>
</dbReference>
<sequence>MSDFKVSTLNLNGARDVRKRANVFELMKLKGINVMLLQETHSDTLNETDWSREWDGDVVLSHLDRVSGGVALLFSRNFLPKSYELEERIKGRLMVSPQELEAVLEDLKSKKAVLADLLGSKAQGALVRSRFQSAALMDLPQSFFFGLEKKNGQSRRSAVQFYAQLYQSEYTKDEGAFNSSCSGLPRFSEETNKELEGPLTSEEVFAVLQSMKGRKASRIDGLPPEFYRAFSFRGAQ</sequence>
<accession>A0ACB8W736</accession>
<proteinExistence type="predicted"/>
<gene>
    <name evidence="1" type="ORF">L3Q82_012152</name>
</gene>
<comment type="caution">
    <text evidence="1">The sequence shown here is derived from an EMBL/GenBank/DDBJ whole genome shotgun (WGS) entry which is preliminary data.</text>
</comment>
<dbReference type="EMBL" id="CM041544">
    <property type="protein sequence ID" value="KAI3363546.1"/>
    <property type="molecule type" value="Genomic_DNA"/>
</dbReference>
<name>A0ACB8W736_9TELE</name>